<evidence type="ECO:0000256" key="1">
    <source>
        <dbReference type="SAM" id="Coils"/>
    </source>
</evidence>
<dbReference type="InterPro" id="IPR012106">
    <property type="entry name" value="Phage_Mu_Gp1"/>
</dbReference>
<reference evidence="3" key="1">
    <citation type="submission" date="2016-06" db="EMBL/GenBank/DDBJ databases">
        <title>Whole genome sequencing of Thermus brockianus strain GE-1.</title>
        <authorList>
            <person name="Schaefers C."/>
            <person name="Blank S."/>
            <person name="Wiebusch S."/>
            <person name="Elleuche S."/>
            <person name="Antranikian G."/>
        </authorList>
    </citation>
    <scope>NUCLEOTIDE SEQUENCE [LARGE SCALE GENOMIC DNA]</scope>
    <source>
        <strain evidence="3">GE-1</strain>
    </source>
</reference>
<evidence type="ECO:0000313" key="3">
    <source>
        <dbReference type="Proteomes" id="UP000182993"/>
    </source>
</evidence>
<dbReference type="Pfam" id="PF10123">
    <property type="entry name" value="Mu-like_Pro"/>
    <property type="match status" value="1"/>
</dbReference>
<dbReference type="AlphaFoldDB" id="A0A1J0LX38"/>
<name>A0A1J0LX38_THEBO</name>
<dbReference type="KEGG" id="tbc:A0O31_02117"/>
<feature type="coiled-coil region" evidence="1">
    <location>
        <begin position="220"/>
        <end position="257"/>
    </location>
</feature>
<dbReference type="OrthoDB" id="2043985at2"/>
<sequence length="337" mass="37698">MTSLTGFPKNTDTSTPTFSGTLRAALAEAPDRIPLHPFGEFVGNGTVFLYDEESLQAALEDLRTRGVPWVLDFHHQTVRVEEGQAQEAPAAGFITGLVVGEDGFVYGLVEWSETGRERVSRGEYAYVSPVFYYDPTPDEMGRHRVLGYHSFALTNNPGIRFQKRIEAEADMLEKLRQALGLDPEATEEAALQALEDLKREAAVGRVVLEVGLGAEDPTELKAKLLRLLAAQDALEELERTRKELEAIKVQTREEKAQALVRKALEEGRILPHQREFWLAQARADLEAARKALEGMPRLVPVELPKAERKALEEDEPLRRLAQVFRVSEEALKRFGGE</sequence>
<gene>
    <name evidence="2" type="ORF">A0O31_02117</name>
</gene>
<organism evidence="2 3">
    <name type="scientific">Thermus brockianus</name>
    <dbReference type="NCBI Taxonomy" id="56956"/>
    <lineage>
        <taxon>Bacteria</taxon>
        <taxon>Thermotogati</taxon>
        <taxon>Deinococcota</taxon>
        <taxon>Deinococci</taxon>
        <taxon>Thermales</taxon>
        <taxon>Thermaceae</taxon>
        <taxon>Thermus</taxon>
    </lineage>
</organism>
<dbReference type="STRING" id="56956.A0O31_02117"/>
<accession>A0A1J0LX38</accession>
<proteinExistence type="predicted"/>
<dbReference type="Proteomes" id="UP000182993">
    <property type="component" value="Chromosome"/>
</dbReference>
<evidence type="ECO:0000313" key="2">
    <source>
        <dbReference type="EMBL" id="APD10171.1"/>
    </source>
</evidence>
<dbReference type="RefSeq" id="WP_071677767.1">
    <property type="nucleotide sequence ID" value="NZ_CP016312.1"/>
</dbReference>
<dbReference type="EMBL" id="CP016312">
    <property type="protein sequence ID" value="APD10171.1"/>
    <property type="molecule type" value="Genomic_DNA"/>
</dbReference>
<keyword evidence="1" id="KW-0175">Coiled coil</keyword>
<protein>
    <submittedName>
        <fullName evidence="2">Mu-like prophage I protein</fullName>
    </submittedName>
</protein>